<evidence type="ECO:0000256" key="3">
    <source>
        <dbReference type="ARBA" id="ARBA00023242"/>
    </source>
</evidence>
<dbReference type="InParanoid" id="A0A061FQD7"/>
<evidence type="ECO:0000256" key="5">
    <source>
        <dbReference type="SAM" id="Phobius"/>
    </source>
</evidence>
<evidence type="ECO:0000313" key="6">
    <source>
        <dbReference type="EMBL" id="EOY19535.1"/>
    </source>
</evidence>
<evidence type="ECO:0000313" key="7">
    <source>
        <dbReference type="Proteomes" id="UP000026915"/>
    </source>
</evidence>
<dbReference type="EMBL" id="CM001888">
    <property type="protein sequence ID" value="EOY19535.1"/>
    <property type="molecule type" value="Genomic_DNA"/>
</dbReference>
<dbReference type="HOGENOM" id="CLU_913399_0_0_1"/>
<dbReference type="STRING" id="3641.A0A061FQD7"/>
<name>A0A061FQD7_THECC</name>
<evidence type="ECO:0000256" key="2">
    <source>
        <dbReference type="ARBA" id="ARBA00008186"/>
    </source>
</evidence>
<dbReference type="GO" id="GO:0006357">
    <property type="term" value="P:regulation of transcription by RNA polymerase II"/>
    <property type="evidence" value="ECO:0007669"/>
    <property type="project" value="InterPro"/>
</dbReference>
<keyword evidence="4" id="KW-0010">Activator</keyword>
<dbReference type="Proteomes" id="UP000026915">
    <property type="component" value="Chromosome 10"/>
</dbReference>
<keyword evidence="5" id="KW-0812">Transmembrane</keyword>
<keyword evidence="5" id="KW-0472">Membrane</keyword>
<organism evidence="6 7">
    <name type="scientific">Theobroma cacao</name>
    <name type="common">Cacao</name>
    <name type="synonym">Cocoa</name>
    <dbReference type="NCBI Taxonomy" id="3641"/>
    <lineage>
        <taxon>Eukaryota</taxon>
        <taxon>Viridiplantae</taxon>
        <taxon>Streptophyta</taxon>
        <taxon>Embryophyta</taxon>
        <taxon>Tracheophyta</taxon>
        <taxon>Spermatophyta</taxon>
        <taxon>Magnoliopsida</taxon>
        <taxon>eudicotyledons</taxon>
        <taxon>Gunneridae</taxon>
        <taxon>Pentapetalae</taxon>
        <taxon>rosids</taxon>
        <taxon>malvids</taxon>
        <taxon>Malvales</taxon>
        <taxon>Malvaceae</taxon>
        <taxon>Byttnerioideae</taxon>
        <taxon>Theobroma</taxon>
    </lineage>
</organism>
<dbReference type="eggNOG" id="ENOG502S141">
    <property type="taxonomic scope" value="Eukaryota"/>
</dbReference>
<comment type="function">
    <text evidence="4">Component of the Mediator complex, a coactivator involved in the regulated transcription of nearly all RNA polymerase II-dependent genes. Mediator functions as a bridge to convey information from gene-specific regulatory proteins to the basal RNA polymerase II transcription machinery. Mediator is recruited to promoters by direct interactions with regulatory proteins and serves as a scaffold for the assembly of a functional pre-initiation complex with RNA polymerase II and the general transcription factors.</text>
</comment>
<dbReference type="Pfam" id="PF10280">
    <property type="entry name" value="Med11"/>
    <property type="match status" value="1"/>
</dbReference>
<gene>
    <name evidence="4" type="primary">MED11</name>
    <name evidence="6" type="ORF">TCM_044665</name>
</gene>
<dbReference type="Gene3D" id="1.10.287.3490">
    <property type="match status" value="1"/>
</dbReference>
<comment type="similarity">
    <text evidence="2 4">Belongs to the Mediator complex subunit 11 family.</text>
</comment>
<dbReference type="PANTHER" id="PTHR22890">
    <property type="entry name" value="MEDIATOR OF RNA POLYMERASE II TRANSCRIPTION SUBUNIT 11"/>
    <property type="match status" value="1"/>
</dbReference>
<keyword evidence="7" id="KW-1185">Reference proteome</keyword>
<keyword evidence="4" id="KW-0805">Transcription regulation</keyword>
<dbReference type="GO" id="GO:0003712">
    <property type="term" value="F:transcription coregulator activity"/>
    <property type="evidence" value="ECO:0007669"/>
    <property type="project" value="InterPro"/>
</dbReference>
<comment type="subunit">
    <text evidence="4">Component of the Mediator complex.</text>
</comment>
<accession>A0A061FQD7</accession>
<dbReference type="InterPro" id="IPR019404">
    <property type="entry name" value="Mediator_Med11"/>
</dbReference>
<comment type="subcellular location">
    <subcellularLocation>
        <location evidence="1 4">Nucleus</location>
    </subcellularLocation>
</comment>
<reference evidence="6 7" key="1">
    <citation type="journal article" date="2013" name="Genome Biol.">
        <title>The genome sequence of the most widely cultivated cacao type and its use to identify candidate genes regulating pod color.</title>
        <authorList>
            <person name="Motamayor J.C."/>
            <person name="Mockaitis K."/>
            <person name="Schmutz J."/>
            <person name="Haiminen N."/>
            <person name="Iii D.L."/>
            <person name="Cornejo O."/>
            <person name="Findley S.D."/>
            <person name="Zheng P."/>
            <person name="Utro F."/>
            <person name="Royaert S."/>
            <person name="Saski C."/>
            <person name="Jenkins J."/>
            <person name="Podicheti R."/>
            <person name="Zhao M."/>
            <person name="Scheffler B.E."/>
            <person name="Stack J.C."/>
            <person name="Feltus F.A."/>
            <person name="Mustiga G.M."/>
            <person name="Amores F."/>
            <person name="Phillips W."/>
            <person name="Marelli J.P."/>
            <person name="May G.D."/>
            <person name="Shapiro H."/>
            <person name="Ma J."/>
            <person name="Bustamante C.D."/>
            <person name="Schnell R.J."/>
            <person name="Main D."/>
            <person name="Gilbert D."/>
            <person name="Parida L."/>
            <person name="Kuhn D.N."/>
        </authorList>
    </citation>
    <scope>NUCLEOTIDE SEQUENCE [LARGE SCALE GENOMIC DNA]</scope>
    <source>
        <strain evidence="7">cv. Matina 1-6</strain>
    </source>
</reference>
<keyword evidence="3 4" id="KW-0539">Nucleus</keyword>
<feature type="transmembrane region" description="Helical" evidence="5">
    <location>
        <begin position="256"/>
        <end position="276"/>
    </location>
</feature>
<protein>
    <recommendedName>
        <fullName evidence="4">Mediator of RNA polymerase II transcription subunit 11</fullName>
    </recommendedName>
    <alternativeName>
        <fullName evidence="4">Mediator complex subunit 11</fullName>
    </alternativeName>
</protein>
<keyword evidence="5" id="KW-1133">Transmembrane helix</keyword>
<sequence length="305" mass="34904">MDSPAQNTSLQRLQNVEKRIVRVLDLAGGVMDELANPTGPRKEFINNHCREFMKMIKDIQVTLRDEIKSACEYRPFEKCDYSSRISNEICCRKLEYVLSQLEAMKQTVDEYQGEAGFTVRFGKTFFDFIPTKVKNNNSKVKARPVLLQGLGRRIRNGHGTKFWTESWLPCGPLLDHVGVDLSEAEAELPVASFCDEYGRWNLESVKQLLPQNLILMISAMMIDPSGEEMDDSYWLHSSTESVMTVFEMVRYHVTRVLGCLIVYCLGAHLWMAFFAITLNMSVTYQNPCNHLSRGEPLAPSDFNTY</sequence>
<keyword evidence="4" id="KW-0804">Transcription</keyword>
<proteinExistence type="inferred from homology"/>
<evidence type="ECO:0000256" key="4">
    <source>
        <dbReference type="RuleBase" id="RU364147"/>
    </source>
</evidence>
<dbReference type="AlphaFoldDB" id="A0A061FQD7"/>
<dbReference type="GO" id="GO:0016592">
    <property type="term" value="C:mediator complex"/>
    <property type="evidence" value="ECO:0000318"/>
    <property type="project" value="GO_Central"/>
</dbReference>
<evidence type="ECO:0000256" key="1">
    <source>
        <dbReference type="ARBA" id="ARBA00004123"/>
    </source>
</evidence>
<dbReference type="Gramene" id="EOY19535">
    <property type="protein sequence ID" value="EOY19535"/>
    <property type="gene ID" value="TCM_044665"/>
</dbReference>